<dbReference type="Pfam" id="PF19319">
    <property type="entry name" value="DUF5919"/>
    <property type="match status" value="1"/>
</dbReference>
<evidence type="ECO:0000313" key="2">
    <source>
        <dbReference type="EMBL" id="GAA2205944.1"/>
    </source>
</evidence>
<dbReference type="Proteomes" id="UP001499843">
    <property type="component" value="Unassembled WGS sequence"/>
</dbReference>
<dbReference type="CDD" id="cd00093">
    <property type="entry name" value="HTH_XRE"/>
    <property type="match status" value="1"/>
</dbReference>
<evidence type="ECO:0000259" key="1">
    <source>
        <dbReference type="PROSITE" id="PS50943"/>
    </source>
</evidence>
<keyword evidence="3" id="KW-1185">Reference proteome</keyword>
<dbReference type="Gene3D" id="1.10.260.40">
    <property type="entry name" value="lambda repressor-like DNA-binding domains"/>
    <property type="match status" value="1"/>
</dbReference>
<reference evidence="2 3" key="1">
    <citation type="journal article" date="2019" name="Int. J. Syst. Evol. Microbiol.">
        <title>The Global Catalogue of Microorganisms (GCM) 10K type strain sequencing project: providing services to taxonomists for standard genome sequencing and annotation.</title>
        <authorList>
            <consortium name="The Broad Institute Genomics Platform"/>
            <consortium name="The Broad Institute Genome Sequencing Center for Infectious Disease"/>
            <person name="Wu L."/>
            <person name="Ma J."/>
        </authorList>
    </citation>
    <scope>NUCLEOTIDE SEQUENCE [LARGE SCALE GENOMIC DNA]</scope>
    <source>
        <strain evidence="2 3">JCM 16114</strain>
    </source>
</reference>
<protein>
    <submittedName>
        <fullName evidence="2">DUF5919 domain-containing protein</fullName>
    </submittedName>
</protein>
<proteinExistence type="predicted"/>
<evidence type="ECO:0000313" key="3">
    <source>
        <dbReference type="Proteomes" id="UP001499843"/>
    </source>
</evidence>
<dbReference type="RefSeq" id="WP_344471708.1">
    <property type="nucleotide sequence ID" value="NZ_BAAAQX010000003.1"/>
</dbReference>
<dbReference type="InterPro" id="IPR010982">
    <property type="entry name" value="Lambda_DNA-bd_dom_sf"/>
</dbReference>
<dbReference type="EMBL" id="BAAAQX010000003">
    <property type="protein sequence ID" value="GAA2205944.1"/>
    <property type="molecule type" value="Genomic_DNA"/>
</dbReference>
<dbReference type="InterPro" id="IPR045697">
    <property type="entry name" value="DUF5919"/>
</dbReference>
<dbReference type="PROSITE" id="PS50943">
    <property type="entry name" value="HTH_CROC1"/>
    <property type="match status" value="1"/>
</dbReference>
<name>A0ABN3C9B3_9ACTN</name>
<feature type="domain" description="HTH cro/C1-type" evidence="1">
    <location>
        <begin position="8"/>
        <end position="61"/>
    </location>
</feature>
<dbReference type="SUPFAM" id="SSF47413">
    <property type="entry name" value="lambda repressor-like DNA-binding domains"/>
    <property type="match status" value="1"/>
</dbReference>
<dbReference type="InterPro" id="IPR001387">
    <property type="entry name" value="Cro/C1-type_HTH"/>
</dbReference>
<gene>
    <name evidence="2" type="ORF">GCM10009850_014020</name>
</gene>
<accession>A0ABN3C9B3</accession>
<sequence length="252" mass="28165">MPYRNERLHTAMLRAGVTSAQLAETTGVDAKTVSRWVNGRLPHRSNRLAVARRLGESETALWPAARPDQAPGGPATGEVVSAYSHRVDVPAELWEALLMGATSTIDIVGYSFLFMWEQHVHLPRVIADKCAAGARVRVALADPGCAHVRERDDLEQLGGTLPGRIHNALNHLRELRDIPGVQIGLHQVHLYCAIYRFDQQMIVTPYLYRARGYEHPALHLRRISGHGIFNRYADQFEQIWRTAARLENGTSG</sequence>
<organism evidence="2 3">
    <name type="scientific">Nonomuraea monospora</name>
    <dbReference type="NCBI Taxonomy" id="568818"/>
    <lineage>
        <taxon>Bacteria</taxon>
        <taxon>Bacillati</taxon>
        <taxon>Actinomycetota</taxon>
        <taxon>Actinomycetes</taxon>
        <taxon>Streptosporangiales</taxon>
        <taxon>Streptosporangiaceae</taxon>
        <taxon>Nonomuraea</taxon>
    </lineage>
</organism>
<comment type="caution">
    <text evidence="2">The sequence shown here is derived from an EMBL/GenBank/DDBJ whole genome shotgun (WGS) entry which is preliminary data.</text>
</comment>